<evidence type="ECO:0000313" key="2">
    <source>
        <dbReference type="EMBL" id="ODH12713.1"/>
    </source>
</evidence>
<dbReference type="EMBL" id="LZYO01000819">
    <property type="protein sequence ID" value="ODH12713.1"/>
    <property type="molecule type" value="Genomic_DNA"/>
</dbReference>
<reference evidence="2 3" key="1">
    <citation type="submission" date="2016-06" db="EMBL/GenBank/DDBJ databases">
        <authorList>
            <person name="Kjaerup R.B."/>
            <person name="Dalgaard T.S."/>
            <person name="Juul-Madsen H.R."/>
        </authorList>
    </citation>
    <scope>NUCLEOTIDE SEQUENCE [LARGE SCALE GENOMIC DNA]</scope>
    <source>
        <strain evidence="2 3">Pb300</strain>
    </source>
</reference>
<name>A0A1D2J351_PARBR</name>
<dbReference type="VEuPathDB" id="FungiDB:PABG_01892"/>
<evidence type="ECO:0000313" key="3">
    <source>
        <dbReference type="Proteomes" id="UP000242814"/>
    </source>
</evidence>
<dbReference type="AlphaFoldDB" id="A0A1D2J351"/>
<sequence length="232" mass="25416">MDDSMGHEDVSAGAPAWLQELLHQQASRDEAFRIELEDLRTQLAVATTTTPAASTPPTNTVLRPSCTPSHDPDTKRPNVKLTPLETFDGTDLVRYPTCRLSGAAATQFHPWMNANSAAPLDPETFFTQLDILFSDPALTSEAPNWLQSAHENKPLVKAIQSCASRFISTSPRTITASTDSMDWQPSAMYLASQATVITAAKLFRVSGISGADAAERRVHQLCKTWTHCLRLH</sequence>
<proteinExistence type="predicted"/>
<dbReference type="Proteomes" id="UP000242814">
    <property type="component" value="Unassembled WGS sequence"/>
</dbReference>
<accession>A0A1D2J351</accession>
<gene>
    <name evidence="2" type="ORF">ACO22_07991</name>
</gene>
<comment type="caution">
    <text evidence="2">The sequence shown here is derived from an EMBL/GenBank/DDBJ whole genome shotgun (WGS) entry which is preliminary data.</text>
</comment>
<feature type="region of interest" description="Disordered" evidence="1">
    <location>
        <begin position="48"/>
        <end position="78"/>
    </location>
</feature>
<protein>
    <submittedName>
        <fullName evidence="2">Uncharacterized protein</fullName>
    </submittedName>
</protein>
<dbReference type="VEuPathDB" id="FungiDB:PADG_11075"/>
<evidence type="ECO:0000256" key="1">
    <source>
        <dbReference type="SAM" id="MobiDB-lite"/>
    </source>
</evidence>
<organism evidence="2 3">
    <name type="scientific">Paracoccidioides brasiliensis</name>
    <dbReference type="NCBI Taxonomy" id="121759"/>
    <lineage>
        <taxon>Eukaryota</taxon>
        <taxon>Fungi</taxon>
        <taxon>Dikarya</taxon>
        <taxon>Ascomycota</taxon>
        <taxon>Pezizomycotina</taxon>
        <taxon>Eurotiomycetes</taxon>
        <taxon>Eurotiomycetidae</taxon>
        <taxon>Onygenales</taxon>
        <taxon>Ajellomycetaceae</taxon>
        <taxon>Paracoccidioides</taxon>
    </lineage>
</organism>
<feature type="compositionally biased region" description="Low complexity" evidence="1">
    <location>
        <begin position="48"/>
        <end position="60"/>
    </location>
</feature>